<dbReference type="EMBL" id="JBBMFF010000165">
    <property type="protein sequence ID" value="MEQ2510537.1"/>
    <property type="molecule type" value="Genomic_DNA"/>
</dbReference>
<organism evidence="2 3">
    <name type="scientific">Faecousia intestinalis</name>
    <dbReference type="NCBI Taxonomy" id="3133167"/>
    <lineage>
        <taxon>Bacteria</taxon>
        <taxon>Bacillati</taxon>
        <taxon>Bacillota</taxon>
        <taxon>Clostridia</taxon>
        <taxon>Eubacteriales</taxon>
        <taxon>Oscillospiraceae</taxon>
        <taxon>Faecousia</taxon>
    </lineage>
</organism>
<keyword evidence="3" id="KW-1185">Reference proteome</keyword>
<comment type="caution">
    <text evidence="2">The sequence shown here is derived from an EMBL/GenBank/DDBJ whole genome shotgun (WGS) entry which is preliminary data.</text>
</comment>
<accession>A0ABV1G548</accession>
<name>A0ABV1G548_9FIRM</name>
<feature type="domain" description="SF4 helicase" evidence="1">
    <location>
        <begin position="51"/>
        <end position="256"/>
    </location>
</feature>
<evidence type="ECO:0000313" key="2">
    <source>
        <dbReference type="EMBL" id="MEQ2510537.1"/>
    </source>
</evidence>
<gene>
    <name evidence="2" type="ORF">WMO66_04615</name>
</gene>
<dbReference type="InterPro" id="IPR027417">
    <property type="entry name" value="P-loop_NTPase"/>
</dbReference>
<dbReference type="PANTHER" id="PTHR30153:SF2">
    <property type="entry name" value="REPLICATIVE DNA HELICASE"/>
    <property type="match status" value="1"/>
</dbReference>
<sequence>MTAQNKKAEDDYYCVSLPPSEWRHIDRWLGDNVSLTSVVLTELNKIQKTYEKGKRSAVRIGIASIDTMIGGLHPGELLYVGSAEERYNFAVGLNIIHAAGMEGNKKVLVFNAGRGQYSYARSLISLCTGIEESSLQNAQSLTGEELEQVETVFAALQLSNISIISTPNISVEEICNKMKALRVQDYPDFILIDNLSFLTMQEPCTNRSEELQKITEKLWSIAKDSRIPIVLTGSLSKRRMEMEGYRPTAADLPEERMLKFLDKIVTVHGNGKCKDRLYITVIKNPDGTYGYRKIKYDPASNRLIELLIQGQNKSSYKSN</sequence>
<dbReference type="PROSITE" id="PS51199">
    <property type="entry name" value="SF4_HELICASE"/>
    <property type="match status" value="1"/>
</dbReference>
<dbReference type="Gene3D" id="3.40.50.300">
    <property type="entry name" value="P-loop containing nucleotide triphosphate hydrolases"/>
    <property type="match status" value="1"/>
</dbReference>
<reference evidence="2 3" key="1">
    <citation type="submission" date="2024-03" db="EMBL/GenBank/DDBJ databases">
        <title>Human intestinal bacterial collection.</title>
        <authorList>
            <person name="Pauvert C."/>
            <person name="Hitch T.C.A."/>
            <person name="Clavel T."/>
        </authorList>
    </citation>
    <scope>NUCLEOTIDE SEQUENCE [LARGE SCALE GENOMIC DNA]</scope>
    <source>
        <strain evidence="2 3">CLA-AA-H192</strain>
    </source>
</reference>
<dbReference type="RefSeq" id="WP_349135217.1">
    <property type="nucleotide sequence ID" value="NZ_JBBMFF010000165.1"/>
</dbReference>
<dbReference type="SUPFAM" id="SSF52540">
    <property type="entry name" value="P-loop containing nucleoside triphosphate hydrolases"/>
    <property type="match status" value="1"/>
</dbReference>
<evidence type="ECO:0000313" key="3">
    <source>
        <dbReference type="Proteomes" id="UP001491552"/>
    </source>
</evidence>
<dbReference type="PANTHER" id="PTHR30153">
    <property type="entry name" value="REPLICATIVE DNA HELICASE DNAB"/>
    <property type="match status" value="1"/>
</dbReference>
<dbReference type="Pfam" id="PF03796">
    <property type="entry name" value="DnaB_C"/>
    <property type="match status" value="1"/>
</dbReference>
<proteinExistence type="predicted"/>
<evidence type="ECO:0000259" key="1">
    <source>
        <dbReference type="PROSITE" id="PS51199"/>
    </source>
</evidence>
<dbReference type="InterPro" id="IPR007694">
    <property type="entry name" value="DNA_helicase_DnaB-like_C"/>
</dbReference>
<protein>
    <submittedName>
        <fullName evidence="2">DnaB-like helicase C-terminal domain-containing protein</fullName>
    </submittedName>
</protein>
<dbReference type="Proteomes" id="UP001491552">
    <property type="component" value="Unassembled WGS sequence"/>
</dbReference>